<evidence type="ECO:0000256" key="2">
    <source>
        <dbReference type="ARBA" id="ARBA00004829"/>
    </source>
</evidence>
<keyword evidence="5 8" id="KW-1133">Transmembrane helix</keyword>
<comment type="subcellular location">
    <subcellularLocation>
        <location evidence="1">Membrane</location>
        <topology evidence="1">Multi-pass membrane protein</topology>
    </subcellularLocation>
</comment>
<evidence type="ECO:0000256" key="4">
    <source>
        <dbReference type="ARBA" id="ARBA00022746"/>
    </source>
</evidence>
<name>A0A919PVC5_9ACTN</name>
<evidence type="ECO:0000256" key="3">
    <source>
        <dbReference type="ARBA" id="ARBA00022692"/>
    </source>
</evidence>
<dbReference type="GO" id="GO:0016117">
    <property type="term" value="P:carotenoid biosynthetic process"/>
    <property type="evidence" value="ECO:0007669"/>
    <property type="project" value="UniProtKB-KW"/>
</dbReference>
<evidence type="ECO:0000256" key="8">
    <source>
        <dbReference type="SAM" id="Phobius"/>
    </source>
</evidence>
<proteinExistence type="predicted"/>
<dbReference type="NCBIfam" id="TIGR03462">
    <property type="entry name" value="CarR_dom_SF"/>
    <property type="match status" value="1"/>
</dbReference>
<feature type="transmembrane region" description="Helical" evidence="8">
    <location>
        <begin position="76"/>
        <end position="93"/>
    </location>
</feature>
<evidence type="ECO:0000256" key="5">
    <source>
        <dbReference type="ARBA" id="ARBA00022989"/>
    </source>
</evidence>
<dbReference type="Proteomes" id="UP000660611">
    <property type="component" value="Unassembled WGS sequence"/>
</dbReference>
<feature type="transmembrane region" description="Helical" evidence="8">
    <location>
        <begin position="6"/>
        <end position="22"/>
    </location>
</feature>
<keyword evidence="11" id="KW-1185">Reference proteome</keyword>
<keyword evidence="3 8" id="KW-0812">Transmembrane</keyword>
<evidence type="ECO:0000256" key="7">
    <source>
        <dbReference type="ARBA" id="ARBA00023235"/>
    </source>
</evidence>
<evidence type="ECO:0000256" key="1">
    <source>
        <dbReference type="ARBA" id="ARBA00004141"/>
    </source>
</evidence>
<evidence type="ECO:0000313" key="11">
    <source>
        <dbReference type="Proteomes" id="UP000660611"/>
    </source>
</evidence>
<dbReference type="GO" id="GO:0045436">
    <property type="term" value="F:lycopene beta cyclase activity"/>
    <property type="evidence" value="ECO:0007669"/>
    <property type="project" value="UniProtKB-ARBA"/>
</dbReference>
<dbReference type="GO" id="GO:0016872">
    <property type="term" value="F:intramolecular lyase activity"/>
    <property type="evidence" value="ECO:0007669"/>
    <property type="project" value="InterPro"/>
</dbReference>
<keyword evidence="6 8" id="KW-0472">Membrane</keyword>
<feature type="domain" description="Lycopene cyclase" evidence="9">
    <location>
        <begin position="2"/>
        <end position="89"/>
    </location>
</feature>
<accession>A0A919PVC5</accession>
<evidence type="ECO:0000256" key="6">
    <source>
        <dbReference type="ARBA" id="ARBA00023136"/>
    </source>
</evidence>
<gene>
    <name evidence="10" type="ORF">Dsi01nite_089430</name>
</gene>
<keyword evidence="7" id="KW-0413">Isomerase</keyword>
<dbReference type="AlphaFoldDB" id="A0A919PVC5"/>
<evidence type="ECO:0000313" key="10">
    <source>
        <dbReference type="EMBL" id="GIG50902.1"/>
    </source>
</evidence>
<organism evidence="10 11">
    <name type="scientific">Dactylosporangium siamense</name>
    <dbReference type="NCBI Taxonomy" id="685454"/>
    <lineage>
        <taxon>Bacteria</taxon>
        <taxon>Bacillati</taxon>
        <taxon>Actinomycetota</taxon>
        <taxon>Actinomycetes</taxon>
        <taxon>Micromonosporales</taxon>
        <taxon>Micromonosporaceae</taxon>
        <taxon>Dactylosporangium</taxon>
    </lineage>
</organism>
<dbReference type="EMBL" id="BONQ01000144">
    <property type="protein sequence ID" value="GIG50902.1"/>
    <property type="molecule type" value="Genomic_DNA"/>
</dbReference>
<sequence>MTYTAAAATGVVVAVLIDVFALRSRVVLGRVFWCTYPIIFGFQLLSNGILTGRGVVLYNPDDILGVRLVYAPVEDLAFGFALIVLTLSLWVRLSAGSRPGPDPSEPPAPPR</sequence>
<feature type="transmembrane region" description="Helical" evidence="8">
    <location>
        <begin position="34"/>
        <end position="56"/>
    </location>
</feature>
<dbReference type="InterPro" id="IPR017825">
    <property type="entry name" value="Lycopene_cyclase_dom"/>
</dbReference>
<dbReference type="Pfam" id="PF18916">
    <property type="entry name" value="Lycopene_cyc"/>
    <property type="match status" value="1"/>
</dbReference>
<dbReference type="GO" id="GO:0016020">
    <property type="term" value="C:membrane"/>
    <property type="evidence" value="ECO:0007669"/>
    <property type="project" value="UniProtKB-SubCell"/>
</dbReference>
<dbReference type="RefSeq" id="WP_203852537.1">
    <property type="nucleotide sequence ID" value="NZ_BAAAVW010000012.1"/>
</dbReference>
<evidence type="ECO:0000259" key="9">
    <source>
        <dbReference type="Pfam" id="PF18916"/>
    </source>
</evidence>
<protein>
    <recommendedName>
        <fullName evidence="9">Lycopene cyclase domain-containing protein</fullName>
    </recommendedName>
</protein>
<comment type="pathway">
    <text evidence="2">Carotenoid biosynthesis.</text>
</comment>
<keyword evidence="4" id="KW-0125">Carotenoid biosynthesis</keyword>
<reference evidence="10" key="1">
    <citation type="submission" date="2021-01" db="EMBL/GenBank/DDBJ databases">
        <title>Whole genome shotgun sequence of Dactylosporangium siamense NBRC 106093.</title>
        <authorList>
            <person name="Komaki H."/>
            <person name="Tamura T."/>
        </authorList>
    </citation>
    <scope>NUCLEOTIDE SEQUENCE</scope>
    <source>
        <strain evidence="10">NBRC 106093</strain>
    </source>
</reference>
<comment type="caution">
    <text evidence="10">The sequence shown here is derived from an EMBL/GenBank/DDBJ whole genome shotgun (WGS) entry which is preliminary data.</text>
</comment>